<comment type="caution">
    <text evidence="2">The sequence shown here is derived from an EMBL/GenBank/DDBJ whole genome shotgun (WGS) entry which is preliminary data.</text>
</comment>
<evidence type="ECO:0000313" key="3">
    <source>
        <dbReference type="Proteomes" id="UP000050956"/>
    </source>
</evidence>
<keyword evidence="3" id="KW-1185">Reference proteome</keyword>
<evidence type="ECO:0008006" key="4">
    <source>
        <dbReference type="Google" id="ProtNLM"/>
    </source>
</evidence>
<protein>
    <recommendedName>
        <fullName evidence="4">Lipoprotein</fullName>
    </recommendedName>
</protein>
<proteinExistence type="predicted"/>
<name>A0A0R0DCA3_9GAMM</name>
<dbReference type="Proteomes" id="UP000050956">
    <property type="component" value="Unassembled WGS sequence"/>
</dbReference>
<evidence type="ECO:0000256" key="1">
    <source>
        <dbReference type="SAM" id="MobiDB-lite"/>
    </source>
</evidence>
<dbReference type="PATRIC" id="fig|336566.3.peg.2563"/>
<accession>A0A0R0DCA3</accession>
<dbReference type="STRING" id="336566.ABB30_01430"/>
<reference evidence="2 3" key="1">
    <citation type="submission" date="2015-05" db="EMBL/GenBank/DDBJ databases">
        <title>Genome sequencing and analysis of members of genus Stenotrophomonas.</title>
        <authorList>
            <person name="Patil P.P."/>
            <person name="Midha S."/>
            <person name="Patil P.B."/>
        </authorList>
    </citation>
    <scope>NUCLEOTIDE SEQUENCE [LARGE SCALE GENOMIC DNA]</scope>
    <source>
        <strain evidence="2 3">DSM 24757</strain>
    </source>
</reference>
<gene>
    <name evidence="2" type="ORF">ABB30_01430</name>
</gene>
<feature type="region of interest" description="Disordered" evidence="1">
    <location>
        <begin position="290"/>
        <end position="326"/>
    </location>
</feature>
<evidence type="ECO:0000313" key="2">
    <source>
        <dbReference type="EMBL" id="KRG79318.1"/>
    </source>
</evidence>
<dbReference type="EMBL" id="LDJM01000005">
    <property type="protein sequence ID" value="KRG79318.1"/>
    <property type="molecule type" value="Genomic_DNA"/>
</dbReference>
<dbReference type="PROSITE" id="PS51257">
    <property type="entry name" value="PROKAR_LIPOPROTEIN"/>
    <property type="match status" value="1"/>
</dbReference>
<dbReference type="AlphaFoldDB" id="A0A0R0DCA3"/>
<dbReference type="RefSeq" id="WP_083489610.1">
    <property type="nucleotide sequence ID" value="NZ_LDJM01000005.1"/>
</dbReference>
<sequence length="326" mass="34895">MLSRGSFSVRHWWLASVGMLLLAGCGRNEPPALQGAATEPAAAVRQLADYLHKGDLVGFSRAAVPPSTHQALGQAWAEGHSLWPLTGLPLDEHLPGLLEVLAAEDAEAELQRVFKAQFEGQATNLRQTAHSLGMFGAQYVSHQGDYSELQREHYRQLVLGLSRWAGQAPLSDPALAQATIAGLTQAAHSSGLDGAAALQAAGMEPALERLSGLQLAMFEMFARYGLDLRQSLAGLQVGLLQEQGDQALVQVQYTLGEQAVSFKAQMRRIDGRWYMQQNLDDAQRILDAAAQARQLQAPPAAAQGSDDAGTEPAQTDVQDAQMASGP</sequence>
<organism evidence="2 3">
    <name type="scientific">Stenotrophomonas ginsengisoli</name>
    <dbReference type="NCBI Taxonomy" id="336566"/>
    <lineage>
        <taxon>Bacteria</taxon>
        <taxon>Pseudomonadati</taxon>
        <taxon>Pseudomonadota</taxon>
        <taxon>Gammaproteobacteria</taxon>
        <taxon>Lysobacterales</taxon>
        <taxon>Lysobacteraceae</taxon>
        <taxon>Stenotrophomonas</taxon>
    </lineage>
</organism>
<feature type="compositionally biased region" description="Low complexity" evidence="1">
    <location>
        <begin position="290"/>
        <end position="303"/>
    </location>
</feature>